<dbReference type="EMBL" id="HBNR01027925">
    <property type="protein sequence ID" value="CAE4580768.1"/>
    <property type="molecule type" value="Transcribed_RNA"/>
</dbReference>
<protein>
    <submittedName>
        <fullName evidence="9">Uncharacterized protein</fullName>
    </submittedName>
</protein>
<gene>
    <name evidence="9" type="ORF">AMON00008_LOCUS18953</name>
</gene>
<dbReference type="PROSITE" id="PS00389">
    <property type="entry name" value="ATPASE_DELTA"/>
    <property type="match status" value="1"/>
</dbReference>
<dbReference type="InterPro" id="IPR026015">
    <property type="entry name" value="ATP_synth_OSCP/delta_N_sf"/>
</dbReference>
<evidence type="ECO:0000256" key="7">
    <source>
        <dbReference type="ARBA" id="ARBA00023136"/>
    </source>
</evidence>
<dbReference type="NCBIfam" id="TIGR01145">
    <property type="entry name" value="ATP_synt_delta"/>
    <property type="match status" value="1"/>
</dbReference>
<keyword evidence="7" id="KW-0472">Membrane</keyword>
<keyword evidence="8" id="KW-0066">ATP synthesis</keyword>
<keyword evidence="5" id="KW-0406">Ion transport</keyword>
<dbReference type="AlphaFoldDB" id="A0A7S4UG76"/>
<dbReference type="SUPFAM" id="SSF47928">
    <property type="entry name" value="N-terminal domain of the delta subunit of the F1F0-ATP synthase"/>
    <property type="match status" value="1"/>
</dbReference>
<evidence type="ECO:0000313" key="9">
    <source>
        <dbReference type="EMBL" id="CAE4580768.1"/>
    </source>
</evidence>
<evidence type="ECO:0000256" key="6">
    <source>
        <dbReference type="ARBA" id="ARBA00023078"/>
    </source>
</evidence>
<comment type="subcellular location">
    <subcellularLocation>
        <location evidence="1">Membrane</location>
    </subcellularLocation>
</comment>
<dbReference type="HAMAP" id="MF_01416">
    <property type="entry name" value="ATP_synth_delta_bact"/>
    <property type="match status" value="1"/>
</dbReference>
<proteinExistence type="inferred from homology"/>
<name>A0A7S4UG76_9DINO</name>
<sequence>MAQARALVDTLLAPASPLPLMAMLRNVMRPLAMLARPRGAISTPTAPMWRLAPAAPSRAFAAAVAKKPKMEDGTLEGRYATALFMASSNLDKTYSDLSALRSMMQESKEFKLMVETPGIDPESKVAAFESICQKATIDTSVLNFLKVLIENKRMHLLLRMIDLFEGFYRAEKGLVVCKVTSAQALSSTQKQQVKAAMEKRAEKGSTLLMEYSVNPALLGGLVVKFGEAVLDQSVSTRLERLTTQLMAPVV</sequence>
<keyword evidence="4" id="KW-0375">Hydrogen ion transport</keyword>
<dbReference type="PANTHER" id="PTHR11910">
    <property type="entry name" value="ATP SYNTHASE DELTA CHAIN"/>
    <property type="match status" value="1"/>
</dbReference>
<dbReference type="InterPro" id="IPR000711">
    <property type="entry name" value="ATPase_OSCP/dsu"/>
</dbReference>
<reference evidence="9" key="1">
    <citation type="submission" date="2021-01" db="EMBL/GenBank/DDBJ databases">
        <authorList>
            <person name="Corre E."/>
            <person name="Pelletier E."/>
            <person name="Niang G."/>
            <person name="Scheremetjew M."/>
            <person name="Finn R."/>
            <person name="Kale V."/>
            <person name="Holt S."/>
            <person name="Cochrane G."/>
            <person name="Meng A."/>
            <person name="Brown T."/>
            <person name="Cohen L."/>
        </authorList>
    </citation>
    <scope>NUCLEOTIDE SEQUENCE</scope>
    <source>
        <strain evidence="9">CCMP3105</strain>
    </source>
</reference>
<keyword evidence="6" id="KW-0793">Thylakoid</keyword>
<evidence type="ECO:0000256" key="5">
    <source>
        <dbReference type="ARBA" id="ARBA00023065"/>
    </source>
</evidence>
<evidence type="ECO:0000256" key="1">
    <source>
        <dbReference type="ARBA" id="ARBA00004370"/>
    </source>
</evidence>
<dbReference type="Pfam" id="PF00213">
    <property type="entry name" value="OSCP"/>
    <property type="match status" value="1"/>
</dbReference>
<dbReference type="Gene3D" id="1.10.520.20">
    <property type="entry name" value="N-terminal domain of the delta subunit of the F1F0-ATP synthase"/>
    <property type="match status" value="1"/>
</dbReference>
<comment type="similarity">
    <text evidence="2">Belongs to the ATPase delta chain family.</text>
</comment>
<evidence type="ECO:0000256" key="2">
    <source>
        <dbReference type="ARBA" id="ARBA00007046"/>
    </source>
</evidence>
<dbReference type="GO" id="GO:0016020">
    <property type="term" value="C:membrane"/>
    <property type="evidence" value="ECO:0007669"/>
    <property type="project" value="UniProtKB-SubCell"/>
</dbReference>
<accession>A0A7S4UG76</accession>
<dbReference type="GO" id="GO:0046933">
    <property type="term" value="F:proton-transporting ATP synthase activity, rotational mechanism"/>
    <property type="evidence" value="ECO:0007669"/>
    <property type="project" value="InterPro"/>
</dbReference>
<evidence type="ECO:0000256" key="8">
    <source>
        <dbReference type="ARBA" id="ARBA00023310"/>
    </source>
</evidence>
<organism evidence="9">
    <name type="scientific">Alexandrium monilatum</name>
    <dbReference type="NCBI Taxonomy" id="311494"/>
    <lineage>
        <taxon>Eukaryota</taxon>
        <taxon>Sar</taxon>
        <taxon>Alveolata</taxon>
        <taxon>Dinophyceae</taxon>
        <taxon>Gonyaulacales</taxon>
        <taxon>Pyrocystaceae</taxon>
        <taxon>Alexandrium</taxon>
    </lineage>
</organism>
<evidence type="ECO:0000256" key="4">
    <source>
        <dbReference type="ARBA" id="ARBA00022781"/>
    </source>
</evidence>
<keyword evidence="3" id="KW-0813">Transport</keyword>
<dbReference type="InterPro" id="IPR020781">
    <property type="entry name" value="ATPase_OSCP/d_CS"/>
</dbReference>
<evidence type="ECO:0000256" key="3">
    <source>
        <dbReference type="ARBA" id="ARBA00022448"/>
    </source>
</evidence>
<dbReference type="PRINTS" id="PR00125">
    <property type="entry name" value="ATPASEDELTA"/>
</dbReference>